<sequence>MQKSVVDQEATLLNLTQEMADGAVNRGEEFAVDIGPEQIQSEFARFRRELVRLGGEPFGAADSSAGMEYELQVAVEGDRSRVDLPITIGESTYYKNIVERTEIGDLSGACLGSLRDFMDKNETGVWENSWVRFPRHRLTPWTRQLVARDFLADKSLAHSPQRGDLDRFYCDHDGEKQLRFPVSYLLKLSLANAISRRKTIATSLFDTGRALLDNFISDNISPEILSFTIPSAVNGEIGELAARESARTLLFCQLLVQYANKSLGLERTGQKCLLYAAPHAPVRQKFLNNVVPDEFYRQLFISPCLSGWDRGEEKHRYMELCHDTLSRSQLNTINKLKNAGIITRNLCVLPNTSNTCLANNGTHVSLGSRLLTSLGEKDNGCFTPGAEKYFGDLVIKIIEHFLPLFVDAYSAAPFGVDFKDFHPEKMLGFLPHELDFTHLRMIWRRWKKKADISFLGRTVTPFGSAWADSLLARLLGLKGDIIPDFRLVDYLVTLLSTETSPALNGIMGNQEKLKTELAGLGVFDAAMTTYLPYRQRIFSECGYAGFEGRSYSLFPSLKSDMAGAVAMQNLVTALASRYVLESKVVHGDIPDKPSIESERRQIFFCSAIGIPSFYVYRDSGNLFMQKILATVCSHRPSTRYKGYVKVKVRDYRLALVKLIRKDGADLVSSLGMEQELGSLESKLCGESAGVSEQLIRSAASTPANRPLRPTGKACEFNRSLEHYYRTTLKNHHLQEGLDVLFEDCRKLEKKRNPLLEAVRSELEPGGLCSDFILRARKEILEETLDSLSLERLLHIGLAVIASQRQQN</sequence>
<reference evidence="1 2" key="1">
    <citation type="submission" date="2016-10" db="EMBL/GenBank/DDBJ databases">
        <authorList>
            <person name="de Groot N.N."/>
        </authorList>
    </citation>
    <scope>NUCLEOTIDE SEQUENCE [LARGE SCALE GENOMIC DNA]</scope>
    <source>
        <strain evidence="1 2">DSM 12130</strain>
    </source>
</reference>
<name>A0A1H0K0N8_9BACT</name>
<dbReference type="AlphaFoldDB" id="A0A1H0K0N8"/>
<dbReference type="Proteomes" id="UP000199073">
    <property type="component" value="Unassembled WGS sequence"/>
</dbReference>
<dbReference type="RefSeq" id="WP_092219238.1">
    <property type="nucleotide sequence ID" value="NZ_FNJI01000002.1"/>
</dbReference>
<organism evidence="1 2">
    <name type="scientific">Desulforhopalus singaporensis</name>
    <dbReference type="NCBI Taxonomy" id="91360"/>
    <lineage>
        <taxon>Bacteria</taxon>
        <taxon>Pseudomonadati</taxon>
        <taxon>Thermodesulfobacteriota</taxon>
        <taxon>Desulfobulbia</taxon>
        <taxon>Desulfobulbales</taxon>
        <taxon>Desulfocapsaceae</taxon>
        <taxon>Desulforhopalus</taxon>
    </lineage>
</organism>
<proteinExistence type="predicted"/>
<evidence type="ECO:0000313" key="1">
    <source>
        <dbReference type="EMBL" id="SDO49575.1"/>
    </source>
</evidence>
<gene>
    <name evidence="1" type="ORF">SAMN05660330_00399</name>
</gene>
<keyword evidence="2" id="KW-1185">Reference proteome</keyword>
<dbReference type="STRING" id="91360.SAMN05660330_00399"/>
<accession>A0A1H0K0N8</accession>
<dbReference type="EMBL" id="FNJI01000002">
    <property type="protein sequence ID" value="SDO49575.1"/>
    <property type="molecule type" value="Genomic_DNA"/>
</dbReference>
<evidence type="ECO:0000313" key="2">
    <source>
        <dbReference type="Proteomes" id="UP000199073"/>
    </source>
</evidence>
<dbReference type="OrthoDB" id="5385891at2"/>
<protein>
    <submittedName>
        <fullName evidence="1">Uncharacterized protein</fullName>
    </submittedName>
</protein>